<sequence>LPFHIQWQDLKDLFRTSGGTILRVDVALGQDGRSRGFGTVAFATEADAERARVLFDGSEFSGRILIVHFDKLTN</sequence>
<dbReference type="InterPro" id="IPR050374">
    <property type="entry name" value="RRT5_SRSF_SR"/>
</dbReference>
<feature type="domain" description="RRM" evidence="3">
    <location>
        <begin position="1"/>
        <end position="72"/>
    </location>
</feature>
<dbReference type="InterPro" id="IPR035979">
    <property type="entry name" value="RBD_domain_sf"/>
</dbReference>
<proteinExistence type="predicted"/>
<gene>
    <name evidence="4" type="ORF">FISHEDRAFT_12208</name>
</gene>
<feature type="non-terminal residue" evidence="4">
    <location>
        <position position="1"/>
    </location>
</feature>
<dbReference type="OrthoDB" id="1049195at2759"/>
<accession>A0A0D7A4Y0</accession>
<reference evidence="4 5" key="1">
    <citation type="journal article" date="2015" name="Fungal Genet. Biol.">
        <title>Evolution of novel wood decay mechanisms in Agaricales revealed by the genome sequences of Fistulina hepatica and Cylindrobasidium torrendii.</title>
        <authorList>
            <person name="Floudas D."/>
            <person name="Held B.W."/>
            <person name="Riley R."/>
            <person name="Nagy L.G."/>
            <person name="Koehler G."/>
            <person name="Ransdell A.S."/>
            <person name="Younus H."/>
            <person name="Chow J."/>
            <person name="Chiniquy J."/>
            <person name="Lipzen A."/>
            <person name="Tritt A."/>
            <person name="Sun H."/>
            <person name="Haridas S."/>
            <person name="LaButti K."/>
            <person name="Ohm R.A."/>
            <person name="Kues U."/>
            <person name="Blanchette R.A."/>
            <person name="Grigoriev I.V."/>
            <person name="Minto R.E."/>
            <person name="Hibbett D.S."/>
        </authorList>
    </citation>
    <scope>NUCLEOTIDE SEQUENCE [LARGE SCALE GENOMIC DNA]</scope>
    <source>
        <strain evidence="4 5">ATCC 64428</strain>
    </source>
</reference>
<protein>
    <recommendedName>
        <fullName evidence="3">RRM domain-containing protein</fullName>
    </recommendedName>
</protein>
<dbReference type="PROSITE" id="PS50102">
    <property type="entry name" value="RRM"/>
    <property type="match status" value="1"/>
</dbReference>
<dbReference type="SMART" id="SM00360">
    <property type="entry name" value="RRM"/>
    <property type="match status" value="1"/>
</dbReference>
<dbReference type="GO" id="GO:0003729">
    <property type="term" value="F:mRNA binding"/>
    <property type="evidence" value="ECO:0007669"/>
    <property type="project" value="TreeGrafter"/>
</dbReference>
<dbReference type="Proteomes" id="UP000054144">
    <property type="component" value="Unassembled WGS sequence"/>
</dbReference>
<dbReference type="EMBL" id="KN882043">
    <property type="protein sequence ID" value="KIY46082.1"/>
    <property type="molecule type" value="Genomic_DNA"/>
</dbReference>
<dbReference type="InterPro" id="IPR012677">
    <property type="entry name" value="Nucleotide-bd_a/b_plait_sf"/>
</dbReference>
<dbReference type="GO" id="GO:0005634">
    <property type="term" value="C:nucleus"/>
    <property type="evidence" value="ECO:0007669"/>
    <property type="project" value="TreeGrafter"/>
</dbReference>
<organism evidence="4 5">
    <name type="scientific">Fistulina hepatica ATCC 64428</name>
    <dbReference type="NCBI Taxonomy" id="1128425"/>
    <lineage>
        <taxon>Eukaryota</taxon>
        <taxon>Fungi</taxon>
        <taxon>Dikarya</taxon>
        <taxon>Basidiomycota</taxon>
        <taxon>Agaricomycotina</taxon>
        <taxon>Agaricomycetes</taxon>
        <taxon>Agaricomycetidae</taxon>
        <taxon>Agaricales</taxon>
        <taxon>Fistulinaceae</taxon>
        <taxon>Fistulina</taxon>
    </lineage>
</organism>
<dbReference type="SUPFAM" id="SSF54928">
    <property type="entry name" value="RNA-binding domain, RBD"/>
    <property type="match status" value="1"/>
</dbReference>
<dbReference type="AlphaFoldDB" id="A0A0D7A4Y0"/>
<dbReference type="GO" id="GO:0005737">
    <property type="term" value="C:cytoplasm"/>
    <property type="evidence" value="ECO:0007669"/>
    <property type="project" value="TreeGrafter"/>
</dbReference>
<dbReference type="GO" id="GO:1990904">
    <property type="term" value="C:ribonucleoprotein complex"/>
    <property type="evidence" value="ECO:0007669"/>
    <property type="project" value="TreeGrafter"/>
</dbReference>
<evidence type="ECO:0000256" key="1">
    <source>
        <dbReference type="ARBA" id="ARBA00022884"/>
    </source>
</evidence>
<keyword evidence="5" id="KW-1185">Reference proteome</keyword>
<feature type="non-terminal residue" evidence="4">
    <location>
        <position position="74"/>
    </location>
</feature>
<evidence type="ECO:0000313" key="4">
    <source>
        <dbReference type="EMBL" id="KIY46082.1"/>
    </source>
</evidence>
<dbReference type="Gene3D" id="3.30.70.330">
    <property type="match status" value="1"/>
</dbReference>
<dbReference type="PANTHER" id="PTHR23003">
    <property type="entry name" value="RNA RECOGNITION MOTIF RRM DOMAIN CONTAINING PROTEIN"/>
    <property type="match status" value="1"/>
</dbReference>
<keyword evidence="1 2" id="KW-0694">RNA-binding</keyword>
<evidence type="ECO:0000256" key="2">
    <source>
        <dbReference type="PROSITE-ProRule" id="PRU00176"/>
    </source>
</evidence>
<name>A0A0D7A4Y0_9AGAR</name>
<evidence type="ECO:0000259" key="3">
    <source>
        <dbReference type="PROSITE" id="PS50102"/>
    </source>
</evidence>
<dbReference type="InterPro" id="IPR000504">
    <property type="entry name" value="RRM_dom"/>
</dbReference>
<evidence type="ECO:0000313" key="5">
    <source>
        <dbReference type="Proteomes" id="UP000054144"/>
    </source>
</evidence>
<dbReference type="Pfam" id="PF00076">
    <property type="entry name" value="RRM_1"/>
    <property type="match status" value="1"/>
</dbReference>
<dbReference type="PANTHER" id="PTHR23003:SF64">
    <property type="entry name" value="RRM DOMAIN-CONTAINING PROTEIN"/>
    <property type="match status" value="1"/>
</dbReference>